<evidence type="ECO:0000256" key="1">
    <source>
        <dbReference type="SAM" id="MobiDB-lite"/>
    </source>
</evidence>
<dbReference type="PROSITE" id="PS50086">
    <property type="entry name" value="TBC_RABGAP"/>
    <property type="match status" value="1"/>
</dbReference>
<dbReference type="InterPro" id="IPR035969">
    <property type="entry name" value="Rab-GAP_TBC_sf"/>
</dbReference>
<feature type="domain" description="Rab-GAP TBC" evidence="3">
    <location>
        <begin position="531"/>
        <end position="771"/>
    </location>
</feature>
<evidence type="ECO:0000259" key="3">
    <source>
        <dbReference type="PROSITE" id="PS50086"/>
    </source>
</evidence>
<evidence type="ECO:0000259" key="2">
    <source>
        <dbReference type="PROSITE" id="PS50003"/>
    </source>
</evidence>
<gene>
    <name evidence="4" type="ORF">PM001_LOCUS26059</name>
</gene>
<dbReference type="PANTHER" id="PTHR22957">
    <property type="entry name" value="TBC1 DOMAIN FAMILY MEMBER GTPASE-ACTIVATING PROTEIN"/>
    <property type="match status" value="1"/>
</dbReference>
<comment type="caution">
    <text evidence="4">The sequence shown here is derived from an EMBL/GenBank/DDBJ whole genome shotgun (WGS) entry which is preliminary data.</text>
</comment>
<feature type="domain" description="PH" evidence="2">
    <location>
        <begin position="1"/>
        <end position="163"/>
    </location>
</feature>
<dbReference type="PROSITE" id="PS50003">
    <property type="entry name" value="PH_DOMAIN"/>
    <property type="match status" value="2"/>
</dbReference>
<feature type="region of interest" description="Disordered" evidence="1">
    <location>
        <begin position="173"/>
        <end position="195"/>
    </location>
</feature>
<dbReference type="Pfam" id="PF00169">
    <property type="entry name" value="PH"/>
    <property type="match status" value="1"/>
</dbReference>
<dbReference type="SUPFAM" id="SSF50729">
    <property type="entry name" value="PH domain-like"/>
    <property type="match status" value="2"/>
</dbReference>
<feature type="compositionally biased region" description="Low complexity" evidence="1">
    <location>
        <begin position="52"/>
        <end position="80"/>
    </location>
</feature>
<feature type="region of interest" description="Disordered" evidence="1">
    <location>
        <begin position="48"/>
        <end position="81"/>
    </location>
</feature>
<reference evidence="4" key="1">
    <citation type="submission" date="2024-01" db="EMBL/GenBank/DDBJ databases">
        <authorList>
            <person name="Webb A."/>
        </authorList>
    </citation>
    <scope>NUCLEOTIDE SEQUENCE</scope>
    <source>
        <strain evidence="4">Pm1</strain>
    </source>
</reference>
<evidence type="ECO:0000313" key="5">
    <source>
        <dbReference type="Proteomes" id="UP001162060"/>
    </source>
</evidence>
<dbReference type="Pfam" id="PF00566">
    <property type="entry name" value="RabGAP-TBC"/>
    <property type="match status" value="1"/>
</dbReference>
<dbReference type="Proteomes" id="UP001162060">
    <property type="component" value="Unassembled WGS sequence"/>
</dbReference>
<dbReference type="Gene3D" id="1.10.8.270">
    <property type="entry name" value="putative rabgap domain of human tbc1 domain family member 14 like domains"/>
    <property type="match status" value="1"/>
</dbReference>
<dbReference type="SMART" id="SM00233">
    <property type="entry name" value="PH"/>
    <property type="match status" value="2"/>
</dbReference>
<sequence length="914" mass="99274">MEGELWTREGRSPMLRGWHKRYFVLSKRSGTLCEYVLDADTKQKLVARARRASSGASSTSSASSPNRNHNRSSTSSTNGRTLRRELAVRGSSVKTLPFPLVGKQHAFQVTLVSQITSSATWSPCSATATATATATCVAIKVVLSARQADDMRQWITALKTAAMNVVVGPDRRPSSPIGWNHRNSDETTIEPPTPSDVVEVPRPQRADMALLSSVYEWIHEGCVKTSQSLLVAGVHVPSGSLLVSVNGVLLRTLPPSVVRKLLLESTGPLPVSLRFLRGPAKTGVLGAKLSTGPLTQLQSLASRYRTSSRKSDWNWTEHVVHLSGNALTCQVNVATPAGAAVEKSQSRALSMKRKSNKTLKRAFLLNSRSSVQSVRDRTAERPFCFTVTVDTHALVFRATSESDRRAWIDAVRRAIAIAEGVEPGAVAAAARESFDVDTLQLQSAMNMRHVDDQVFADVEGSDGAFFTTDDDKDGANEAGASAVPAPPLLPSAEDWTSATKSAAYLPGSELTEMLRILQSSGRFIEALQLIQKNTSLRSKYWQQIFQWALDPARALDEQKEGFQQLIGTALSEEDDLQVQKDIPRTAKWLAGSAGAPKLDDDERAVRLESLGRVLHAFLSSCSLDVRTDENPLSPSSTRLSTSPCFYMQGMNGLAFILLEVLESDEIEAFRFLRGIIARILPHVFGICCDGTGRDHFDLFRSLVEVGDVLQEVVGLHLPCFHAALEQAGLPVCLLAYKWFPTLFSDVTLTASHSQLRFDTLMCCWDVCLLLGLEGMFCVALALCSAAENDVLALAGCGSTVSNSAELVSAAVGRSLALLSPEDLVTNVCEVLELCSHPVMLKLRNAHRRRLKLGYSKVGNGFATSNARTSPDRIVKKKPCAVLPPIVVTDLDSGKVFKISTSGRMLPSTTATQMK</sequence>
<dbReference type="PANTHER" id="PTHR22957:SF657">
    <property type="entry name" value="PH DOMAIN-CONTAINING PROTEIN"/>
    <property type="match status" value="1"/>
</dbReference>
<dbReference type="GO" id="GO:0005096">
    <property type="term" value="F:GTPase activator activity"/>
    <property type="evidence" value="ECO:0007669"/>
    <property type="project" value="TreeGrafter"/>
</dbReference>
<organism evidence="4 5">
    <name type="scientific">Peronospora matthiolae</name>
    <dbReference type="NCBI Taxonomy" id="2874970"/>
    <lineage>
        <taxon>Eukaryota</taxon>
        <taxon>Sar</taxon>
        <taxon>Stramenopiles</taxon>
        <taxon>Oomycota</taxon>
        <taxon>Peronosporomycetes</taxon>
        <taxon>Peronosporales</taxon>
        <taxon>Peronosporaceae</taxon>
        <taxon>Peronospora</taxon>
    </lineage>
</organism>
<dbReference type="InterPro" id="IPR001849">
    <property type="entry name" value="PH_domain"/>
</dbReference>
<dbReference type="SUPFAM" id="SSF47923">
    <property type="entry name" value="Ypt/Rab-GAP domain of gyp1p"/>
    <property type="match status" value="2"/>
</dbReference>
<accession>A0AAV1V1T6</accession>
<feature type="domain" description="PH" evidence="2">
    <location>
        <begin position="287"/>
        <end position="416"/>
    </location>
</feature>
<dbReference type="InterPro" id="IPR011993">
    <property type="entry name" value="PH-like_dom_sf"/>
</dbReference>
<dbReference type="InterPro" id="IPR000195">
    <property type="entry name" value="Rab-GAP-TBC_dom"/>
</dbReference>
<evidence type="ECO:0000313" key="4">
    <source>
        <dbReference type="EMBL" id="CAK7940909.1"/>
    </source>
</evidence>
<dbReference type="AlphaFoldDB" id="A0AAV1V1T6"/>
<protein>
    <submittedName>
        <fullName evidence="4">Uncharacterized protein</fullName>
    </submittedName>
</protein>
<dbReference type="Gene3D" id="2.30.29.30">
    <property type="entry name" value="Pleckstrin-homology domain (PH domain)/Phosphotyrosine-binding domain (PTB)"/>
    <property type="match status" value="2"/>
</dbReference>
<name>A0AAV1V1T6_9STRA</name>
<proteinExistence type="predicted"/>
<dbReference type="Gene3D" id="1.10.472.80">
    <property type="entry name" value="Ypt/Rab-GAP domain of gyp1p, domain 3"/>
    <property type="match status" value="1"/>
</dbReference>
<dbReference type="EMBL" id="CAKLBY020000259">
    <property type="protein sequence ID" value="CAK7940909.1"/>
    <property type="molecule type" value="Genomic_DNA"/>
</dbReference>